<dbReference type="InterPro" id="IPR028994">
    <property type="entry name" value="Integrin_alpha_N"/>
</dbReference>
<dbReference type="InterPro" id="IPR013517">
    <property type="entry name" value="FG-GAP"/>
</dbReference>
<dbReference type="EMBL" id="BMHT01000009">
    <property type="protein sequence ID" value="GGF26222.1"/>
    <property type="molecule type" value="Genomic_DNA"/>
</dbReference>
<dbReference type="InterPro" id="IPR032812">
    <property type="entry name" value="SbsA_Ig"/>
</dbReference>
<dbReference type="PANTHER" id="PTHR46580:SF2">
    <property type="entry name" value="MAM DOMAIN-CONTAINING PROTEIN"/>
    <property type="match status" value="1"/>
</dbReference>
<dbReference type="PANTHER" id="PTHR46580">
    <property type="entry name" value="SENSOR KINASE-RELATED"/>
    <property type="match status" value="1"/>
</dbReference>
<comment type="caution">
    <text evidence="5">The sequence shown here is derived from an EMBL/GenBank/DDBJ whole genome shotgun (WGS) entry which is preliminary data.</text>
</comment>
<proteinExistence type="predicted"/>
<dbReference type="RefSeq" id="WP_188816067.1">
    <property type="nucleotide sequence ID" value="NZ_BMHT01000009.1"/>
</dbReference>
<evidence type="ECO:0000259" key="4">
    <source>
        <dbReference type="Pfam" id="PF18962"/>
    </source>
</evidence>
<evidence type="ECO:0000313" key="5">
    <source>
        <dbReference type="EMBL" id="GGF26222.1"/>
    </source>
</evidence>
<evidence type="ECO:0000259" key="3">
    <source>
        <dbReference type="Pfam" id="PF13205"/>
    </source>
</evidence>
<dbReference type="Gene3D" id="2.130.10.130">
    <property type="entry name" value="Integrin alpha, N-terminal"/>
    <property type="match status" value="2"/>
</dbReference>
<feature type="chain" id="PRO_5047125386" description="T9SS C-terminal target domain-containing protein" evidence="2">
    <location>
        <begin position="20"/>
        <end position="572"/>
    </location>
</feature>
<dbReference type="Pfam" id="PF13517">
    <property type="entry name" value="FG-GAP_3"/>
    <property type="match status" value="4"/>
</dbReference>
<reference evidence="6" key="1">
    <citation type="journal article" date="2019" name="Int. J. Syst. Evol. Microbiol.">
        <title>The Global Catalogue of Microorganisms (GCM) 10K type strain sequencing project: providing services to taxonomists for standard genome sequencing and annotation.</title>
        <authorList>
            <consortium name="The Broad Institute Genomics Platform"/>
            <consortium name="The Broad Institute Genome Sequencing Center for Infectious Disease"/>
            <person name="Wu L."/>
            <person name="Ma J."/>
        </authorList>
    </citation>
    <scope>NUCLEOTIDE SEQUENCE [LARGE SCALE GENOMIC DNA]</scope>
    <source>
        <strain evidence="6">CGMCC 1.15197</strain>
    </source>
</reference>
<dbReference type="Proteomes" id="UP000632273">
    <property type="component" value="Unassembled WGS sequence"/>
</dbReference>
<feature type="domain" description="SbsA Ig-like" evidence="3">
    <location>
        <begin position="19"/>
        <end position="118"/>
    </location>
</feature>
<evidence type="ECO:0000313" key="6">
    <source>
        <dbReference type="Proteomes" id="UP000632273"/>
    </source>
</evidence>
<organism evidence="5 6">
    <name type="scientific">Hymenobacter cavernae</name>
    <dbReference type="NCBI Taxonomy" id="2044852"/>
    <lineage>
        <taxon>Bacteria</taxon>
        <taxon>Pseudomonadati</taxon>
        <taxon>Bacteroidota</taxon>
        <taxon>Cytophagia</taxon>
        <taxon>Cytophagales</taxon>
        <taxon>Hymenobacteraceae</taxon>
        <taxon>Hymenobacter</taxon>
    </lineage>
</organism>
<sequence>MKTPLLLSSLLMLTLHAQAQFQVQQLAPTRNTNTAARSTPVRLTYSQDIQANTASKVAVFSKQAGGRKVGTTTVSGRTITFDPTVDFKAGETIFVTAPATVLNINDVPSKPLVYQFTTQVQPSPGTFVTGPQADVGATPTSIAPADVDGDGDLDLLVSNSSPNWVSVRLNDGTGSFTNGWVEYSVGGALREIQATDFDGDGDLDFAVISGGFTPLVTVGLNDGTGHFPGRASANPGYTNASGRTVRTADVDADADEDILIAASGDIFVSLNTGAGSFGPVSPQLALGGNGARDLRTADIDGDGDLDLLASVATTSSNEVRVLLNDGSGSFGNGYSVRVPTAPYGLATADMDGDGDLDILTSSDPSSTTTGTVTLLRNNGTGTFSAGAAVRVGSSPSVPAVADLDGDGDLDLVTASNVSTGGVSIRRNDGGGNFDAGTDLAVGSYNSSVTPADIDSDGDLDLLIINNLIDKVNVLYNSSVLATASAKTAEPVRVYPNPAQDAFTVEYNATAAQPATLTLTDPLGRAVYQQSVRLVAGRNSFPLSGASLAQGLYHLTLVPGTAAAVSQKVMINH</sequence>
<evidence type="ECO:0000256" key="2">
    <source>
        <dbReference type="SAM" id="SignalP"/>
    </source>
</evidence>
<name>A0ABQ1UT92_9BACT</name>
<dbReference type="Pfam" id="PF13205">
    <property type="entry name" value="Big_5"/>
    <property type="match status" value="1"/>
</dbReference>
<accession>A0ABQ1UT92</accession>
<dbReference type="NCBIfam" id="TIGR04183">
    <property type="entry name" value="Por_Secre_tail"/>
    <property type="match status" value="1"/>
</dbReference>
<keyword evidence="6" id="KW-1185">Reference proteome</keyword>
<feature type="signal peptide" evidence="2">
    <location>
        <begin position="1"/>
        <end position="19"/>
    </location>
</feature>
<evidence type="ECO:0000256" key="1">
    <source>
        <dbReference type="ARBA" id="ARBA00022729"/>
    </source>
</evidence>
<dbReference type="Pfam" id="PF18962">
    <property type="entry name" value="Por_Secre_tail"/>
    <property type="match status" value="1"/>
</dbReference>
<gene>
    <name evidence="5" type="ORF">GCM10011383_42180</name>
</gene>
<dbReference type="SUPFAM" id="SSF69318">
    <property type="entry name" value="Integrin alpha N-terminal domain"/>
    <property type="match status" value="1"/>
</dbReference>
<keyword evidence="1 2" id="KW-0732">Signal</keyword>
<dbReference type="InterPro" id="IPR026444">
    <property type="entry name" value="Secre_tail"/>
</dbReference>
<protein>
    <recommendedName>
        <fullName evidence="7">T9SS C-terminal target domain-containing protein</fullName>
    </recommendedName>
</protein>
<evidence type="ECO:0008006" key="7">
    <source>
        <dbReference type="Google" id="ProtNLM"/>
    </source>
</evidence>
<feature type="domain" description="Secretion system C-terminal sorting" evidence="4">
    <location>
        <begin position="493"/>
        <end position="570"/>
    </location>
</feature>